<dbReference type="Proteomes" id="UP000188318">
    <property type="component" value="Unassembled WGS sequence"/>
</dbReference>
<dbReference type="OrthoDB" id="432381at2759"/>
<evidence type="ECO:0000259" key="4">
    <source>
        <dbReference type="Pfam" id="PF01156"/>
    </source>
</evidence>
<dbReference type="AlphaFoldDB" id="A0A1R3RTX8"/>
<keyword evidence="6" id="KW-1185">Reference proteome</keyword>
<protein>
    <recommendedName>
        <fullName evidence="4">Inosine/uridine-preferring nucleoside hydrolase domain-containing protein</fullName>
    </recommendedName>
</protein>
<evidence type="ECO:0000256" key="3">
    <source>
        <dbReference type="ARBA" id="ARBA00023295"/>
    </source>
</evidence>
<dbReference type="GO" id="GO:0006152">
    <property type="term" value="P:purine nucleoside catabolic process"/>
    <property type="evidence" value="ECO:0007669"/>
    <property type="project" value="TreeGrafter"/>
</dbReference>
<dbReference type="SUPFAM" id="SSF53590">
    <property type="entry name" value="Nucleoside hydrolase"/>
    <property type="match status" value="1"/>
</dbReference>
<dbReference type="InterPro" id="IPR036452">
    <property type="entry name" value="Ribo_hydro-like"/>
</dbReference>
<dbReference type="Pfam" id="PF01156">
    <property type="entry name" value="IU_nuc_hydro"/>
    <property type="match status" value="1"/>
</dbReference>
<dbReference type="STRING" id="602072.A0A1R3RTX8"/>
<reference evidence="6" key="1">
    <citation type="journal article" date="2017" name="Genome Biol.">
        <title>Comparative genomics reveals high biological diversity and specific adaptations in the industrially and medically important fungal genus Aspergillus.</title>
        <authorList>
            <person name="de Vries R.P."/>
            <person name="Riley R."/>
            <person name="Wiebenga A."/>
            <person name="Aguilar-Osorio G."/>
            <person name="Amillis S."/>
            <person name="Uchima C.A."/>
            <person name="Anderluh G."/>
            <person name="Asadollahi M."/>
            <person name="Askin M."/>
            <person name="Barry K."/>
            <person name="Battaglia E."/>
            <person name="Bayram O."/>
            <person name="Benocci T."/>
            <person name="Braus-Stromeyer S.A."/>
            <person name="Caldana C."/>
            <person name="Canovas D."/>
            <person name="Cerqueira G.C."/>
            <person name="Chen F."/>
            <person name="Chen W."/>
            <person name="Choi C."/>
            <person name="Clum A."/>
            <person name="Dos Santos R.A."/>
            <person name="Damasio A.R."/>
            <person name="Diallinas G."/>
            <person name="Emri T."/>
            <person name="Fekete E."/>
            <person name="Flipphi M."/>
            <person name="Freyberg S."/>
            <person name="Gallo A."/>
            <person name="Gournas C."/>
            <person name="Habgood R."/>
            <person name="Hainaut M."/>
            <person name="Harispe M.L."/>
            <person name="Henrissat B."/>
            <person name="Hilden K.S."/>
            <person name="Hope R."/>
            <person name="Hossain A."/>
            <person name="Karabika E."/>
            <person name="Karaffa L."/>
            <person name="Karanyi Z."/>
            <person name="Krasevec N."/>
            <person name="Kuo A."/>
            <person name="Kusch H."/>
            <person name="LaButti K."/>
            <person name="Lagendijk E.L."/>
            <person name="Lapidus A."/>
            <person name="Levasseur A."/>
            <person name="Lindquist E."/>
            <person name="Lipzen A."/>
            <person name="Logrieco A.F."/>
            <person name="MacCabe A."/>
            <person name="Maekelae M.R."/>
            <person name="Malavazi I."/>
            <person name="Melin P."/>
            <person name="Meyer V."/>
            <person name="Mielnichuk N."/>
            <person name="Miskei M."/>
            <person name="Molnar A.P."/>
            <person name="Mule G."/>
            <person name="Ngan C.Y."/>
            <person name="Orejas M."/>
            <person name="Orosz E."/>
            <person name="Ouedraogo J.P."/>
            <person name="Overkamp K.M."/>
            <person name="Park H.-S."/>
            <person name="Perrone G."/>
            <person name="Piumi F."/>
            <person name="Punt P.J."/>
            <person name="Ram A.F."/>
            <person name="Ramon A."/>
            <person name="Rauscher S."/>
            <person name="Record E."/>
            <person name="Riano-Pachon D.M."/>
            <person name="Robert V."/>
            <person name="Roehrig J."/>
            <person name="Ruller R."/>
            <person name="Salamov A."/>
            <person name="Salih N.S."/>
            <person name="Samson R.A."/>
            <person name="Sandor E."/>
            <person name="Sanguinetti M."/>
            <person name="Schuetze T."/>
            <person name="Sepcic K."/>
            <person name="Shelest E."/>
            <person name="Sherlock G."/>
            <person name="Sophianopoulou V."/>
            <person name="Squina F.M."/>
            <person name="Sun H."/>
            <person name="Susca A."/>
            <person name="Todd R.B."/>
            <person name="Tsang A."/>
            <person name="Unkles S.E."/>
            <person name="van de Wiele N."/>
            <person name="van Rossen-Uffink D."/>
            <person name="Oliveira J.V."/>
            <person name="Vesth T.C."/>
            <person name="Visser J."/>
            <person name="Yu J.-H."/>
            <person name="Zhou M."/>
            <person name="Andersen M.R."/>
            <person name="Archer D.B."/>
            <person name="Baker S.E."/>
            <person name="Benoit I."/>
            <person name="Brakhage A.A."/>
            <person name="Braus G.H."/>
            <person name="Fischer R."/>
            <person name="Frisvad J.C."/>
            <person name="Goldman G.H."/>
            <person name="Houbraken J."/>
            <person name="Oakley B."/>
            <person name="Pocsi I."/>
            <person name="Scazzocchio C."/>
            <person name="Seiboth B."/>
            <person name="vanKuyk P.A."/>
            <person name="Wortman J."/>
            <person name="Dyer P.S."/>
            <person name="Grigoriev I.V."/>
        </authorList>
    </citation>
    <scope>NUCLEOTIDE SEQUENCE [LARGE SCALE GENOMIC DNA]</scope>
    <source>
        <strain evidence="6">ITEM 5010</strain>
    </source>
</reference>
<dbReference type="EMBL" id="KV907496">
    <property type="protein sequence ID" value="OOF97949.1"/>
    <property type="molecule type" value="Genomic_DNA"/>
</dbReference>
<evidence type="ECO:0000256" key="2">
    <source>
        <dbReference type="ARBA" id="ARBA00022801"/>
    </source>
</evidence>
<gene>
    <name evidence="5" type="ORF">ASPCADRAFT_513566</name>
</gene>
<proteinExistence type="inferred from homology"/>
<dbReference type="InterPro" id="IPR001910">
    <property type="entry name" value="Inosine/uridine_hydrolase_dom"/>
</dbReference>
<dbReference type="OMA" id="NVEHIHA"/>
<keyword evidence="3" id="KW-0326">Glycosidase</keyword>
<dbReference type="InterPro" id="IPR023186">
    <property type="entry name" value="IUNH"/>
</dbReference>
<dbReference type="GO" id="GO:0005829">
    <property type="term" value="C:cytosol"/>
    <property type="evidence" value="ECO:0007669"/>
    <property type="project" value="TreeGrafter"/>
</dbReference>
<dbReference type="Gene3D" id="3.90.245.10">
    <property type="entry name" value="Ribonucleoside hydrolase-like"/>
    <property type="match status" value="1"/>
</dbReference>
<comment type="similarity">
    <text evidence="1">Belongs to the IUNH family.</text>
</comment>
<feature type="domain" description="Inosine/uridine-preferring nucleoside hydrolase" evidence="4">
    <location>
        <begin position="22"/>
        <end position="335"/>
    </location>
</feature>
<organism evidence="5 6">
    <name type="scientific">Aspergillus carbonarius (strain ITEM 5010)</name>
    <dbReference type="NCBI Taxonomy" id="602072"/>
    <lineage>
        <taxon>Eukaryota</taxon>
        <taxon>Fungi</taxon>
        <taxon>Dikarya</taxon>
        <taxon>Ascomycota</taxon>
        <taxon>Pezizomycotina</taxon>
        <taxon>Eurotiomycetes</taxon>
        <taxon>Eurotiomycetidae</taxon>
        <taxon>Eurotiales</taxon>
        <taxon>Aspergillaceae</taxon>
        <taxon>Aspergillus</taxon>
        <taxon>Aspergillus subgen. Circumdati</taxon>
    </lineage>
</organism>
<dbReference type="PANTHER" id="PTHR12304:SF4">
    <property type="entry name" value="URIDINE NUCLEOSIDASE"/>
    <property type="match status" value="1"/>
</dbReference>
<keyword evidence="2" id="KW-0378">Hydrolase</keyword>
<accession>A0A1R3RTX8</accession>
<dbReference type="PANTHER" id="PTHR12304">
    <property type="entry name" value="INOSINE-URIDINE PREFERRING NUCLEOSIDE HYDROLASE"/>
    <property type="match status" value="1"/>
</dbReference>
<name>A0A1R3RTX8_ASPC5</name>
<dbReference type="GO" id="GO:0008477">
    <property type="term" value="F:purine nucleosidase activity"/>
    <property type="evidence" value="ECO:0007669"/>
    <property type="project" value="TreeGrafter"/>
</dbReference>
<evidence type="ECO:0000256" key="1">
    <source>
        <dbReference type="ARBA" id="ARBA00009176"/>
    </source>
</evidence>
<evidence type="ECO:0000313" key="6">
    <source>
        <dbReference type="Proteomes" id="UP000188318"/>
    </source>
</evidence>
<dbReference type="VEuPathDB" id="FungiDB:ASPCADRAFT_513566"/>
<sequence length="348" mass="38192">MTVKTAARQKKLLSKPPCSFPPTIHLLGISTIHGNNNLKTTTRNALTILTILNRPDIPVYPGAEKPFCRGCIKPDTGTYLPQIGIVSTLKGAILPDPIISPRTDKHAVLAMQDALLSTPRDTAWVVVLGPCTNVALLMGLFPEVGGHIRGVSIMGGVVGGGFVWKDGEGKVGNVSPWAEFNCLSDPEAARAFFNNNKTLMGKTTLLPLDITHLAVITDEVLDLMLHGPNRNSENGEEKKLIPSEKRHIFIDLLRYFRDRYRKNHNLDGPLHDPLAVAVVLDTEGVENMGFEFPGEERFAVEVMLEGEEVGRTVVRRLPEGEMGVRIPRGLDVQRFGGVLEQALAWEMD</sequence>
<evidence type="ECO:0000313" key="5">
    <source>
        <dbReference type="EMBL" id="OOF97949.1"/>
    </source>
</evidence>